<dbReference type="Proteomes" id="UP000319143">
    <property type="component" value="Unassembled WGS sequence"/>
</dbReference>
<organism evidence="1 2">
    <name type="scientific">Novipirellula artificiosorum</name>
    <dbReference type="NCBI Taxonomy" id="2528016"/>
    <lineage>
        <taxon>Bacteria</taxon>
        <taxon>Pseudomonadati</taxon>
        <taxon>Planctomycetota</taxon>
        <taxon>Planctomycetia</taxon>
        <taxon>Pirellulales</taxon>
        <taxon>Pirellulaceae</taxon>
        <taxon>Novipirellula</taxon>
    </lineage>
</organism>
<reference evidence="1 2" key="1">
    <citation type="submission" date="2019-02" db="EMBL/GenBank/DDBJ databases">
        <title>Deep-cultivation of Planctomycetes and their phenomic and genomic characterization uncovers novel biology.</title>
        <authorList>
            <person name="Wiegand S."/>
            <person name="Jogler M."/>
            <person name="Boedeker C."/>
            <person name="Pinto D."/>
            <person name="Vollmers J."/>
            <person name="Rivas-Marin E."/>
            <person name="Kohn T."/>
            <person name="Peeters S.H."/>
            <person name="Heuer A."/>
            <person name="Rast P."/>
            <person name="Oberbeckmann S."/>
            <person name="Bunk B."/>
            <person name="Jeske O."/>
            <person name="Meyerdierks A."/>
            <person name="Storesund J.E."/>
            <person name="Kallscheuer N."/>
            <person name="Luecker S."/>
            <person name="Lage O.M."/>
            <person name="Pohl T."/>
            <person name="Merkel B.J."/>
            <person name="Hornburger P."/>
            <person name="Mueller R.-W."/>
            <person name="Bruemmer F."/>
            <person name="Labrenz M."/>
            <person name="Spormann A.M."/>
            <person name="Op Den Camp H."/>
            <person name="Overmann J."/>
            <person name="Amann R."/>
            <person name="Jetten M.S.M."/>
            <person name="Mascher T."/>
            <person name="Medema M.H."/>
            <person name="Devos D.P."/>
            <person name="Kaster A.-K."/>
            <person name="Ovreas L."/>
            <person name="Rohde M."/>
            <person name="Galperin M.Y."/>
            <person name="Jogler C."/>
        </authorList>
    </citation>
    <scope>NUCLEOTIDE SEQUENCE [LARGE SCALE GENOMIC DNA]</scope>
    <source>
        <strain evidence="1 2">Poly41</strain>
    </source>
</reference>
<protein>
    <submittedName>
        <fullName evidence="1">Uncharacterized protein</fullName>
    </submittedName>
</protein>
<sequence length="72" mass="8011">MLEAWSHEHFQMADSLASELVEKLMKQHDVPKTLPELPVGDALHHMVAEFVCRKILLAVGAVATTEEASEED</sequence>
<evidence type="ECO:0000313" key="2">
    <source>
        <dbReference type="Proteomes" id="UP000319143"/>
    </source>
</evidence>
<gene>
    <name evidence="1" type="ORF">Poly41_22910</name>
</gene>
<accession>A0A5C6DU82</accession>
<comment type="caution">
    <text evidence="1">The sequence shown here is derived from an EMBL/GenBank/DDBJ whole genome shotgun (WGS) entry which is preliminary data.</text>
</comment>
<dbReference type="EMBL" id="SJPV01000003">
    <property type="protein sequence ID" value="TWU39467.1"/>
    <property type="molecule type" value="Genomic_DNA"/>
</dbReference>
<keyword evidence="2" id="KW-1185">Reference proteome</keyword>
<evidence type="ECO:0000313" key="1">
    <source>
        <dbReference type="EMBL" id="TWU39467.1"/>
    </source>
</evidence>
<proteinExistence type="predicted"/>
<dbReference type="AlphaFoldDB" id="A0A5C6DU82"/>
<name>A0A5C6DU82_9BACT</name>